<dbReference type="EC" id="2.3.1.35" evidence="9"/>
<dbReference type="GO" id="GO:0004042">
    <property type="term" value="F:L-glutamate N-acetyltransferase activity"/>
    <property type="evidence" value="ECO:0007669"/>
    <property type="project" value="UniProtKB-UniRule"/>
</dbReference>
<dbReference type="NCBIfam" id="TIGR00120">
    <property type="entry name" value="ArgJ"/>
    <property type="match status" value="1"/>
</dbReference>
<dbReference type="HOGENOM" id="CLU_027172_1_0_6"/>
<feature type="chain" id="PRO_5023307084" description="Arginine biosynthesis bifunctional protein ArgJ beta chain" evidence="9">
    <location>
        <begin position="186"/>
        <end position="402"/>
    </location>
</feature>
<dbReference type="EC" id="2.3.1.1" evidence="9"/>
<evidence type="ECO:0000256" key="8">
    <source>
        <dbReference type="ARBA" id="ARBA00049439"/>
    </source>
</evidence>
<dbReference type="MEROPS" id="T05.001"/>
<dbReference type="UniPathway" id="UPA00068">
    <property type="reaction ID" value="UER00106"/>
</dbReference>
<evidence type="ECO:0000313" key="10">
    <source>
        <dbReference type="EMBL" id="ABB41186.1"/>
    </source>
</evidence>
<dbReference type="STRING" id="317025.Tcr_0590"/>
<dbReference type="InterPro" id="IPR002813">
    <property type="entry name" value="Arg_biosynth_ArgJ"/>
</dbReference>
<comment type="catalytic activity">
    <reaction evidence="8 9">
        <text>N(2)-acetyl-L-ornithine + L-glutamate = N-acetyl-L-glutamate + L-ornithine</text>
        <dbReference type="Rhea" id="RHEA:15349"/>
        <dbReference type="ChEBI" id="CHEBI:29985"/>
        <dbReference type="ChEBI" id="CHEBI:44337"/>
        <dbReference type="ChEBI" id="CHEBI:46911"/>
        <dbReference type="ChEBI" id="CHEBI:57805"/>
        <dbReference type="EC" id="2.3.1.35"/>
    </reaction>
</comment>
<evidence type="ECO:0000256" key="6">
    <source>
        <dbReference type="ARBA" id="ARBA00022813"/>
    </source>
</evidence>
<evidence type="ECO:0000256" key="3">
    <source>
        <dbReference type="ARBA" id="ARBA00022571"/>
    </source>
</evidence>
<dbReference type="PANTHER" id="PTHR23100">
    <property type="entry name" value="ARGININE BIOSYNTHESIS BIFUNCTIONAL PROTEIN ARGJ"/>
    <property type="match status" value="1"/>
</dbReference>
<dbReference type="GO" id="GO:0006592">
    <property type="term" value="P:ornithine biosynthetic process"/>
    <property type="evidence" value="ECO:0007669"/>
    <property type="project" value="TreeGrafter"/>
</dbReference>
<dbReference type="AlphaFoldDB" id="Q31I37"/>
<sequence length="402" mass="42761">MAPTSNIHPVSGVYLGTTQAKIKKSGTEDFVIISFVEGSRTAATFTTNAFCAAPVTLAKQNLKAVPTRALVINSGNANAGTGQQGLTDAQQTCHWVAEELGISEQAVLPFSTGVIGQNLPMSKIESAVPAAIADQSIDGWEMAAKGIMTTDTHPKIASRQFDIDGHTVTLTGFSKGSGMIHPNMATMLGFAATDAKISQACLDKALLDSVSLSFNRITVDGDTSTNDACTLTATQQADMPEITDPDSSAYQVFAKVLNEMMTELAQMIVRDGEGATKFVTIRVEEGNSVEECLKVAHAVALSPLVKTALFASDPNWGRILAAVGRAGVVALDINALQIYLGDVLLVDNGGRADSYTEEAGQAVMNETDIEIRIILNRGHVSETVWTTDFSYDYVKINAEYRT</sequence>
<keyword evidence="4 9" id="KW-0028">Amino-acid biosynthesis</keyword>
<feature type="binding site" evidence="9">
    <location>
        <position position="397"/>
    </location>
    <ligand>
        <name>substrate</name>
    </ligand>
</feature>
<keyword evidence="9" id="KW-0963">Cytoplasm</keyword>
<comment type="pathway">
    <text evidence="9">Amino-acid biosynthesis; L-arginine biosynthesis; L-ornithine and N-acetyl-L-glutamate from L-glutamate and N(2)-acetyl-L-ornithine (cyclic): step 1/1.</text>
</comment>
<feature type="site" description="Involved in the stabilization of negative charge on the oxyanion by the formation of the oxyanion hole" evidence="9">
    <location>
        <position position="113"/>
    </location>
</feature>
<organism evidence="10">
    <name type="scientific">Hydrogenovibrio crunogenus (strain DSM 25203 / XCL-2)</name>
    <name type="common">Thiomicrospira crunogena</name>
    <dbReference type="NCBI Taxonomy" id="317025"/>
    <lineage>
        <taxon>Bacteria</taxon>
        <taxon>Pseudomonadati</taxon>
        <taxon>Pseudomonadota</taxon>
        <taxon>Gammaproteobacteria</taxon>
        <taxon>Thiotrichales</taxon>
        <taxon>Piscirickettsiaceae</taxon>
        <taxon>Hydrogenovibrio</taxon>
    </lineage>
</organism>
<keyword evidence="7 9" id="KW-0012">Acyltransferase</keyword>
<dbReference type="PANTHER" id="PTHR23100:SF0">
    <property type="entry name" value="ARGININE BIOSYNTHESIS BIFUNCTIONAL PROTEIN ARGJ, MITOCHONDRIAL"/>
    <property type="match status" value="1"/>
</dbReference>
<dbReference type="GO" id="GO:0004358">
    <property type="term" value="F:L-glutamate N-acetyltransferase activity, acting on acetyl-L-ornithine as donor"/>
    <property type="evidence" value="ECO:0007669"/>
    <property type="project" value="UniProtKB-UniRule"/>
</dbReference>
<gene>
    <name evidence="9" type="primary">argJ</name>
    <name evidence="10" type="ordered locus">Tcr_0590</name>
</gene>
<comment type="subunit">
    <text evidence="2 9">Heterotetramer of two alpha and two beta chains.</text>
</comment>
<dbReference type="GO" id="GO:0005737">
    <property type="term" value="C:cytoplasm"/>
    <property type="evidence" value="ECO:0007669"/>
    <property type="project" value="UniProtKB-SubCell"/>
</dbReference>
<keyword evidence="6 9" id="KW-0068">Autocatalytic cleavage</keyword>
<feature type="active site" description="Nucleophile" evidence="9">
    <location>
        <position position="186"/>
    </location>
</feature>
<comment type="pathway">
    <text evidence="9">Amino-acid biosynthesis; L-arginine biosynthesis; N(2)-acetyl-L-ornithine from L-glutamate: step 1/4.</text>
</comment>
<dbReference type="FunFam" id="3.10.20.340:FF:000001">
    <property type="entry name" value="Arginine biosynthesis bifunctional protein ArgJ, chloroplastic"/>
    <property type="match status" value="1"/>
</dbReference>
<keyword evidence="5 9" id="KW-0808">Transferase</keyword>
<dbReference type="Gene3D" id="3.10.20.340">
    <property type="entry name" value="ArgJ beta chain, C-terminal domain"/>
    <property type="match status" value="1"/>
</dbReference>
<feature type="binding site" evidence="9">
    <location>
        <position position="149"/>
    </location>
    <ligand>
        <name>substrate</name>
    </ligand>
</feature>
<reference evidence="10" key="1">
    <citation type="submission" date="2006-07" db="EMBL/GenBank/DDBJ databases">
        <title>Complete sequence of Thiomicrospira crunogena XCL-2.</title>
        <authorList>
            <consortium name="US DOE Joint Genome Institute"/>
            <person name="Copeland A."/>
            <person name="Lucas S."/>
            <person name="Lapidus A."/>
            <person name="Barry K."/>
            <person name="Detter J.C."/>
            <person name="Glavina del Rio T."/>
            <person name="Hammon N."/>
            <person name="Israni S."/>
            <person name="Dalin E."/>
            <person name="Tice H."/>
            <person name="Pitluck S."/>
            <person name="Chain P."/>
            <person name="Malfatti S."/>
            <person name="Shin M."/>
            <person name="Vergez L."/>
            <person name="Schmutz J."/>
            <person name="Larimer F."/>
            <person name="Land M."/>
            <person name="Hauser L."/>
            <person name="Kyrpides N."/>
            <person name="Lykidis A."/>
            <person name="Scott K.M."/>
            <person name="Sievert S."/>
            <person name="Kerfeld C."/>
            <person name="Freyermuth S."/>
            <person name="Dobrinski K."/>
            <person name="Boller A."/>
            <person name="Fitzpatrick K."/>
            <person name="Thoma P."/>
            <person name="Moore J."/>
            <person name="Richardson P."/>
        </authorList>
    </citation>
    <scope>NUCLEOTIDE SEQUENCE</scope>
    <source>
        <strain evidence="10">XCL-2</strain>
    </source>
</reference>
<evidence type="ECO:0000256" key="2">
    <source>
        <dbReference type="ARBA" id="ARBA00011475"/>
    </source>
</evidence>
<dbReference type="Pfam" id="PF01960">
    <property type="entry name" value="ArgJ"/>
    <property type="match status" value="1"/>
</dbReference>
<feature type="site" description="Cleavage; by autolysis" evidence="9">
    <location>
        <begin position="185"/>
        <end position="186"/>
    </location>
</feature>
<comment type="subcellular location">
    <subcellularLocation>
        <location evidence="9">Cytoplasm</location>
    </subcellularLocation>
</comment>
<feature type="site" description="Involved in the stabilization of negative charge on the oxyanion by the formation of the oxyanion hole" evidence="9">
    <location>
        <position position="112"/>
    </location>
</feature>
<dbReference type="InterPro" id="IPR016117">
    <property type="entry name" value="ArgJ-like_dom_sf"/>
</dbReference>
<dbReference type="FunFam" id="3.60.70.12:FF:000001">
    <property type="entry name" value="Arginine biosynthesis bifunctional protein ArgJ, chloroplastic"/>
    <property type="match status" value="1"/>
</dbReference>
<name>Q31I37_HYDCU</name>
<comment type="similarity">
    <text evidence="1 9">Belongs to the ArgJ family.</text>
</comment>
<dbReference type="OrthoDB" id="9804242at2"/>
<feature type="binding site" evidence="9">
    <location>
        <position position="175"/>
    </location>
    <ligand>
        <name>substrate</name>
    </ligand>
</feature>
<evidence type="ECO:0000256" key="7">
    <source>
        <dbReference type="ARBA" id="ARBA00023315"/>
    </source>
</evidence>
<evidence type="ECO:0000256" key="9">
    <source>
        <dbReference type="HAMAP-Rule" id="MF_01106"/>
    </source>
</evidence>
<dbReference type="KEGG" id="tcx:Tcr_0590"/>
<evidence type="ECO:0000256" key="4">
    <source>
        <dbReference type="ARBA" id="ARBA00022605"/>
    </source>
</evidence>
<protein>
    <recommendedName>
        <fullName evidence="9">Arginine biosynthesis bifunctional protein ArgJ</fullName>
    </recommendedName>
    <domain>
        <recommendedName>
            <fullName evidence="9">Glutamate N-acetyltransferase</fullName>
            <ecNumber evidence="9">2.3.1.35</ecNumber>
        </recommendedName>
        <alternativeName>
            <fullName evidence="9">Ornithine acetyltransferase</fullName>
            <shortName evidence="9">OATase</shortName>
        </alternativeName>
        <alternativeName>
            <fullName evidence="9">Ornithine transacetylase</fullName>
        </alternativeName>
    </domain>
    <domain>
        <recommendedName>
            <fullName evidence="9">Amino-acid acetyltransferase</fullName>
            <ecNumber evidence="9">2.3.1.1</ecNumber>
        </recommendedName>
        <alternativeName>
            <fullName evidence="9">N-acetylglutamate synthase</fullName>
            <shortName evidence="9">AGSase</shortName>
        </alternativeName>
    </domain>
    <component>
        <recommendedName>
            <fullName evidence="9">Arginine biosynthesis bifunctional protein ArgJ alpha chain</fullName>
        </recommendedName>
    </component>
    <component>
        <recommendedName>
            <fullName evidence="9">Arginine biosynthesis bifunctional protein ArgJ beta chain</fullName>
        </recommendedName>
    </component>
</protein>
<dbReference type="NCBIfam" id="NF003802">
    <property type="entry name" value="PRK05388.1"/>
    <property type="match status" value="1"/>
</dbReference>
<keyword evidence="3 9" id="KW-0055">Arginine biosynthesis</keyword>
<feature type="chain" id="PRO_5023307086" description="Arginine biosynthesis bifunctional protein ArgJ alpha chain" evidence="9">
    <location>
        <begin position="1"/>
        <end position="185"/>
    </location>
</feature>
<dbReference type="CDD" id="cd02152">
    <property type="entry name" value="OAT"/>
    <property type="match status" value="1"/>
</dbReference>
<proteinExistence type="inferred from homology"/>
<feature type="binding site" evidence="9">
    <location>
        <position position="402"/>
    </location>
    <ligand>
        <name>substrate</name>
    </ligand>
</feature>
<evidence type="ECO:0000256" key="5">
    <source>
        <dbReference type="ARBA" id="ARBA00022679"/>
    </source>
</evidence>
<dbReference type="GO" id="GO:0006526">
    <property type="term" value="P:L-arginine biosynthetic process"/>
    <property type="evidence" value="ECO:0007669"/>
    <property type="project" value="UniProtKB-UniRule"/>
</dbReference>
<accession>Q31I37</accession>
<dbReference type="SUPFAM" id="SSF56266">
    <property type="entry name" value="DmpA/ArgJ-like"/>
    <property type="match status" value="1"/>
</dbReference>
<dbReference type="EMBL" id="CP000109">
    <property type="protein sequence ID" value="ABB41186.1"/>
    <property type="molecule type" value="Genomic_DNA"/>
</dbReference>
<keyword evidence="9" id="KW-0511">Multifunctional enzyme</keyword>
<comment type="catalytic activity">
    <reaction evidence="9">
        <text>L-glutamate + acetyl-CoA = N-acetyl-L-glutamate + CoA + H(+)</text>
        <dbReference type="Rhea" id="RHEA:24292"/>
        <dbReference type="ChEBI" id="CHEBI:15378"/>
        <dbReference type="ChEBI" id="CHEBI:29985"/>
        <dbReference type="ChEBI" id="CHEBI:44337"/>
        <dbReference type="ChEBI" id="CHEBI:57287"/>
        <dbReference type="ChEBI" id="CHEBI:57288"/>
        <dbReference type="EC" id="2.3.1.1"/>
    </reaction>
</comment>
<dbReference type="Gene3D" id="3.60.70.12">
    <property type="entry name" value="L-amino peptidase D-ALA esterase/amidase"/>
    <property type="match status" value="1"/>
</dbReference>
<feature type="binding site" evidence="9">
    <location>
        <position position="186"/>
    </location>
    <ligand>
        <name>substrate</name>
    </ligand>
</feature>
<feature type="binding site" evidence="9">
    <location>
        <position position="273"/>
    </location>
    <ligand>
        <name>substrate</name>
    </ligand>
</feature>
<evidence type="ECO:0000256" key="1">
    <source>
        <dbReference type="ARBA" id="ARBA00006774"/>
    </source>
</evidence>
<dbReference type="eggNOG" id="COG1364">
    <property type="taxonomic scope" value="Bacteria"/>
</dbReference>
<comment type="function">
    <text evidence="9">Catalyzes two activities which are involved in the cyclic version of arginine biosynthesis: the synthesis of N-acetylglutamate from glutamate and acetyl-CoA as the acetyl donor, and of ornithine by transacetylation between N(2)-acetylornithine and glutamate.</text>
</comment>
<dbReference type="HAMAP" id="MF_01106">
    <property type="entry name" value="ArgJ"/>
    <property type="match status" value="1"/>
</dbReference>
<dbReference type="InterPro" id="IPR042195">
    <property type="entry name" value="ArgJ_beta_C"/>
</dbReference>